<sequence length="161" mass="18705">MGGNYQNNPVNNMNNVNVFPSSDDSDSEKEHMVSLRGFNICYKKKLEKLNTLKSIDNNKKIIKLVLDNVNLDPKLVMQKVVNLLKEQTTLYTIIEIDNNKYKIKYSEVTPDDHIIFPEQVHNITNCKYAFIGILKVSKFTKRCTFSEKSLQDWQNLPVDDF</sequence>
<evidence type="ECO:0000313" key="2">
    <source>
        <dbReference type="Proteomes" id="UP000219799"/>
    </source>
</evidence>
<reference evidence="1 2" key="1">
    <citation type="submission" date="2016-06" db="EMBL/GenBank/DDBJ databases">
        <authorList>
            <consortium name="Pathogen Informatics"/>
        </authorList>
    </citation>
    <scope>NUCLEOTIDE SEQUENCE [LARGE SCALE GENOMIC DNA]</scope>
    <source>
        <strain evidence="1">PmlGA01</strain>
    </source>
</reference>
<proteinExistence type="predicted"/>
<gene>
    <name evidence="1" type="primary">PmlGA01_140020200</name>
    <name evidence="1" type="ORF">PMLGA01_140020200</name>
</gene>
<evidence type="ECO:0000313" key="1">
    <source>
        <dbReference type="EMBL" id="SBT80708.1"/>
    </source>
</evidence>
<dbReference type="EMBL" id="LT594502">
    <property type="protein sequence ID" value="SBT80708.1"/>
    <property type="molecule type" value="Genomic_DNA"/>
</dbReference>
<protein>
    <submittedName>
        <fullName evidence="1">Uncharacterized protein</fullName>
    </submittedName>
</protein>
<dbReference type="VEuPathDB" id="PlasmoDB:PmUG01_14034400"/>
<dbReference type="Proteomes" id="UP000219799">
    <property type="component" value="Chromosome 14"/>
</dbReference>
<name>A0A1C3L2J8_PLAMA</name>
<accession>A0A1C3L2J8</accession>
<organism evidence="1 2">
    <name type="scientific">Plasmodium malariae</name>
    <dbReference type="NCBI Taxonomy" id="5858"/>
    <lineage>
        <taxon>Eukaryota</taxon>
        <taxon>Sar</taxon>
        <taxon>Alveolata</taxon>
        <taxon>Apicomplexa</taxon>
        <taxon>Aconoidasida</taxon>
        <taxon>Haemosporida</taxon>
        <taxon>Plasmodiidae</taxon>
        <taxon>Plasmodium</taxon>
        <taxon>Plasmodium (Plasmodium)</taxon>
    </lineage>
</organism>
<dbReference type="AlphaFoldDB" id="A0A1C3L2J8"/>